<keyword evidence="1" id="KW-0175">Coiled coil</keyword>
<reference evidence="4" key="1">
    <citation type="submission" date="2022-01" db="EMBL/GenBank/DDBJ databases">
        <title>Genome Sequence Resource for Two Populations of Ditylenchus destructor, the Migratory Endoparasitic Phytonematode.</title>
        <authorList>
            <person name="Zhang H."/>
            <person name="Lin R."/>
            <person name="Xie B."/>
        </authorList>
    </citation>
    <scope>NUCLEOTIDE SEQUENCE</scope>
    <source>
        <strain evidence="4">BazhouSP</strain>
    </source>
</reference>
<organism evidence="4 5">
    <name type="scientific">Ditylenchus destructor</name>
    <dbReference type="NCBI Taxonomy" id="166010"/>
    <lineage>
        <taxon>Eukaryota</taxon>
        <taxon>Metazoa</taxon>
        <taxon>Ecdysozoa</taxon>
        <taxon>Nematoda</taxon>
        <taxon>Chromadorea</taxon>
        <taxon>Rhabditida</taxon>
        <taxon>Tylenchina</taxon>
        <taxon>Tylenchomorpha</taxon>
        <taxon>Sphaerularioidea</taxon>
        <taxon>Anguinidae</taxon>
        <taxon>Anguininae</taxon>
        <taxon>Ditylenchus</taxon>
    </lineage>
</organism>
<keyword evidence="3" id="KW-1133">Transmembrane helix</keyword>
<feature type="transmembrane region" description="Helical" evidence="3">
    <location>
        <begin position="7"/>
        <end position="26"/>
    </location>
</feature>
<sequence>MVLRKNLLYYPKLFVIIASLYCVAVIDGAKTAEKVTNDNFGAILEPEIGPSSNKTISAPFLREQAKLQRLKELRAEVKHLSSQFQQRRHRKHKGSPLTAQKQNPVDKEQNATNPAPAWRSKMRHKIRALNRRMRRLEKQIKQQKKALKFFERQHSEDDFKGPVALTQERIHSKNRRRGHRRKNSHRIAANSTDTDKTISESSKNSSKTSNKMLEALNKARLMSKQGEAGSACLIHKECKPGLCCHRTNTTSHCVLYALKEGLECEHSCACESQLHCFRDQNHALVSRTAHVNVAKCKKAQANDFLTGIYENSNESYFTGDGEPKNKS</sequence>
<dbReference type="AlphaFoldDB" id="A0AAD4ND08"/>
<keyword evidence="3" id="KW-0812">Transmembrane</keyword>
<keyword evidence="5" id="KW-1185">Reference proteome</keyword>
<evidence type="ECO:0000313" key="5">
    <source>
        <dbReference type="Proteomes" id="UP001201812"/>
    </source>
</evidence>
<accession>A0AAD4ND08</accession>
<feature type="coiled-coil region" evidence="1">
    <location>
        <begin position="119"/>
        <end position="153"/>
    </location>
</feature>
<name>A0AAD4ND08_9BILA</name>
<evidence type="ECO:0000256" key="2">
    <source>
        <dbReference type="SAM" id="MobiDB-lite"/>
    </source>
</evidence>
<dbReference type="Proteomes" id="UP001201812">
    <property type="component" value="Unassembled WGS sequence"/>
</dbReference>
<evidence type="ECO:0000256" key="1">
    <source>
        <dbReference type="SAM" id="Coils"/>
    </source>
</evidence>
<gene>
    <name evidence="4" type="ORF">DdX_05640</name>
</gene>
<feature type="compositionally biased region" description="Basic residues" evidence="2">
    <location>
        <begin position="172"/>
        <end position="185"/>
    </location>
</feature>
<feature type="region of interest" description="Disordered" evidence="2">
    <location>
        <begin position="80"/>
        <end position="117"/>
    </location>
</feature>
<evidence type="ECO:0000256" key="3">
    <source>
        <dbReference type="SAM" id="Phobius"/>
    </source>
</evidence>
<protein>
    <submittedName>
        <fullName evidence="4">Uncharacterized protein</fullName>
    </submittedName>
</protein>
<feature type="compositionally biased region" description="Low complexity" evidence="2">
    <location>
        <begin position="199"/>
        <end position="210"/>
    </location>
</feature>
<dbReference type="EMBL" id="JAKKPZ010000006">
    <property type="protein sequence ID" value="KAI1720256.1"/>
    <property type="molecule type" value="Genomic_DNA"/>
</dbReference>
<comment type="caution">
    <text evidence="4">The sequence shown here is derived from an EMBL/GenBank/DDBJ whole genome shotgun (WGS) entry which is preliminary data.</text>
</comment>
<keyword evidence="3" id="KW-0472">Membrane</keyword>
<proteinExistence type="predicted"/>
<evidence type="ECO:0000313" key="4">
    <source>
        <dbReference type="EMBL" id="KAI1720256.1"/>
    </source>
</evidence>
<feature type="region of interest" description="Disordered" evidence="2">
    <location>
        <begin position="160"/>
        <end position="210"/>
    </location>
</feature>